<feature type="coiled-coil region" evidence="1">
    <location>
        <begin position="394"/>
        <end position="442"/>
    </location>
</feature>
<dbReference type="PANTHER" id="PTHR44305">
    <property type="entry name" value="SI:DKEY-192D15.2-RELATED"/>
    <property type="match status" value="1"/>
</dbReference>
<evidence type="ECO:0000259" key="2">
    <source>
        <dbReference type="PROSITE" id="PS50011"/>
    </source>
</evidence>
<dbReference type="OMA" id="DYMIHPL"/>
<dbReference type="Pfam" id="PF07714">
    <property type="entry name" value="PK_Tyr_Ser-Thr"/>
    <property type="match status" value="1"/>
</dbReference>
<feature type="domain" description="Protein kinase" evidence="2">
    <location>
        <begin position="23"/>
        <end position="312"/>
    </location>
</feature>
<proteinExistence type="predicted"/>
<gene>
    <name evidence="3" type="ORF">PPRIM_AZ9-3.1.T0120220</name>
</gene>
<dbReference type="InterPro" id="IPR000719">
    <property type="entry name" value="Prot_kinase_dom"/>
</dbReference>
<dbReference type="InterPro" id="IPR001245">
    <property type="entry name" value="Ser-Thr/Tyr_kinase_cat_dom"/>
</dbReference>
<evidence type="ECO:0000313" key="3">
    <source>
        <dbReference type="EMBL" id="CAD8047909.1"/>
    </source>
</evidence>
<dbReference type="AlphaFoldDB" id="A0A8S1KB36"/>
<dbReference type="Proteomes" id="UP000688137">
    <property type="component" value="Unassembled WGS sequence"/>
</dbReference>
<name>A0A8S1KB36_PARPR</name>
<comment type="caution">
    <text evidence="3">The sequence shown here is derived from an EMBL/GenBank/DDBJ whole genome shotgun (WGS) entry which is preliminary data.</text>
</comment>
<evidence type="ECO:0000313" key="4">
    <source>
        <dbReference type="Proteomes" id="UP000688137"/>
    </source>
</evidence>
<organism evidence="3 4">
    <name type="scientific">Paramecium primaurelia</name>
    <dbReference type="NCBI Taxonomy" id="5886"/>
    <lineage>
        <taxon>Eukaryota</taxon>
        <taxon>Sar</taxon>
        <taxon>Alveolata</taxon>
        <taxon>Ciliophora</taxon>
        <taxon>Intramacronucleata</taxon>
        <taxon>Oligohymenophorea</taxon>
        <taxon>Peniculida</taxon>
        <taxon>Parameciidae</taxon>
        <taxon>Paramecium</taxon>
    </lineage>
</organism>
<protein>
    <recommendedName>
        <fullName evidence="2">Protein kinase domain-containing protein</fullName>
    </recommendedName>
</protein>
<sequence>MGNRVYIIKSADNSIFNQNQPLEDQFESMGGQSFPHIDRVELYKLKRENTKYATIFEKRHSNTATDDEGPLLELHEQLMLLKHNHLVKYYGLCIDPNLTTNLQISRWFYEAVYKTLKQVCGHHFSNKNYIPERQLWKSLHEILLALHFLDARQKWHTHIQPDSIYLDKNDSIKLIPKGVLRLLSGYQIVLTGKGQALLSPQQMEGLRQKLEIPIHDIQKSDVFSLGMTFLELMTLKDSFECYNYDLHNPYIKDQILQERQLEIQNIGYSTDLVRIVLTMLQYEEIDRPTFLELLNSNEITQNLENSRNHPLQPTTHTPKQELKIFQNRFPSDSSNLQIVQPSIPITNNQQQIQSSPIRIQSQVVPPQYLPIHNPKQQEADRQRQEQILREQQIQQHLQLQLRQQQQLLQQQQQQQQQQQLLIEQQQQQIILYQQQLDKLKNLKPQPKIKEQQAPKLQDYMIHPLPTPPIVLDPNARNSTVDEFQESQELKNRINSALALSKQAINKYK</sequence>
<reference evidence="3" key="1">
    <citation type="submission" date="2021-01" db="EMBL/GenBank/DDBJ databases">
        <authorList>
            <consortium name="Genoscope - CEA"/>
            <person name="William W."/>
        </authorList>
    </citation>
    <scope>NUCLEOTIDE SEQUENCE</scope>
</reference>
<dbReference type="PROSITE" id="PS50011">
    <property type="entry name" value="PROTEIN_KINASE_DOM"/>
    <property type="match status" value="1"/>
</dbReference>
<accession>A0A8S1KB36</accession>
<evidence type="ECO:0000256" key="1">
    <source>
        <dbReference type="SAM" id="Coils"/>
    </source>
</evidence>
<keyword evidence="4" id="KW-1185">Reference proteome</keyword>
<dbReference type="SMART" id="SM00220">
    <property type="entry name" value="S_TKc"/>
    <property type="match status" value="1"/>
</dbReference>
<dbReference type="PANTHER" id="PTHR44305:SF2">
    <property type="entry name" value="SI:DKEY-192D15.2"/>
    <property type="match status" value="1"/>
</dbReference>
<keyword evidence="1" id="KW-0175">Coiled coil</keyword>
<dbReference type="EMBL" id="CAJJDM010000009">
    <property type="protein sequence ID" value="CAD8047909.1"/>
    <property type="molecule type" value="Genomic_DNA"/>
</dbReference>
<dbReference type="GO" id="GO:0004672">
    <property type="term" value="F:protein kinase activity"/>
    <property type="evidence" value="ECO:0007669"/>
    <property type="project" value="InterPro"/>
</dbReference>
<dbReference type="GO" id="GO:0005524">
    <property type="term" value="F:ATP binding"/>
    <property type="evidence" value="ECO:0007669"/>
    <property type="project" value="InterPro"/>
</dbReference>
<dbReference type="InterPro" id="IPR053083">
    <property type="entry name" value="TF_kinase-domain_protein"/>
</dbReference>